<feature type="domain" description="CBS" evidence="8">
    <location>
        <begin position="247"/>
        <end position="301"/>
    </location>
</feature>
<dbReference type="RefSeq" id="WP_207688878.1">
    <property type="nucleotide sequence ID" value="NZ_CP061799.1"/>
</dbReference>
<keyword evidence="10" id="KW-1185">Reference proteome</keyword>
<evidence type="ECO:0000256" key="6">
    <source>
        <dbReference type="PROSITE-ProRule" id="PRU00703"/>
    </source>
</evidence>
<dbReference type="SUPFAM" id="SSF52172">
    <property type="entry name" value="CheY-like"/>
    <property type="match status" value="1"/>
</dbReference>
<dbReference type="InterPro" id="IPR046342">
    <property type="entry name" value="CBS_dom_sf"/>
</dbReference>
<evidence type="ECO:0000256" key="1">
    <source>
        <dbReference type="ARBA" id="ARBA00022553"/>
    </source>
</evidence>
<keyword evidence="6" id="KW-0129">CBS domain</keyword>
<name>A0A975BD17_9BACT</name>
<evidence type="ECO:0000256" key="4">
    <source>
        <dbReference type="ARBA" id="ARBA00023163"/>
    </source>
</evidence>
<dbReference type="FunFam" id="3.40.50.2300:FF:000018">
    <property type="entry name" value="DNA-binding transcriptional regulator NtrC"/>
    <property type="match status" value="1"/>
</dbReference>
<feature type="domain" description="Response regulatory" evidence="7">
    <location>
        <begin position="6"/>
        <end position="120"/>
    </location>
</feature>
<reference evidence="9" key="1">
    <citation type="journal article" date="2021" name="Microb. Physiol.">
        <title>Proteogenomic Insights into the Physiology of Marine, Sulfate-Reducing, Filamentous Desulfonema limicola and Desulfonema magnum.</title>
        <authorList>
            <person name="Schnaars V."/>
            <person name="Wohlbrand L."/>
            <person name="Scheve S."/>
            <person name="Hinrichs C."/>
            <person name="Reinhardt R."/>
            <person name="Rabus R."/>
        </authorList>
    </citation>
    <scope>NUCLEOTIDE SEQUENCE</scope>
    <source>
        <strain evidence="9">5ac10</strain>
    </source>
</reference>
<dbReference type="Proteomes" id="UP000663720">
    <property type="component" value="Chromosome"/>
</dbReference>
<sequence length="301" mass="33645">MPDKIRILMVDDEAKFRETTSKILQKKGFETTMAGTGEEAVEILKKMTQDVVILDIRMPGMDGHQALSLIKEIQPDVRVIMLTGHGDAESAKTALKKGAYDYLNKPCDIDLLASKINDAYKSFKLGGAEREEKKAGDIMIHIEDYTTITPDKTVKEAIEQLMRSFAGLIASDRVMETGHRSILVFDKRGSLAGILSIQDLIAAVRPGYLSAPKPSMADSIQYSPMFWSGLFTSQMLSLKNKKVEDIMSESPPVVDENTNLMELADFMFMNQIRRMAVAREGRVVGVVREQELFFEMANIII</sequence>
<dbReference type="Pfam" id="PF00072">
    <property type="entry name" value="Response_reg"/>
    <property type="match status" value="1"/>
</dbReference>
<dbReference type="PANTHER" id="PTHR44591:SF3">
    <property type="entry name" value="RESPONSE REGULATORY DOMAIN-CONTAINING PROTEIN"/>
    <property type="match status" value="1"/>
</dbReference>
<dbReference type="SMART" id="SM00448">
    <property type="entry name" value="REC"/>
    <property type="match status" value="1"/>
</dbReference>
<evidence type="ECO:0000313" key="10">
    <source>
        <dbReference type="Proteomes" id="UP000663720"/>
    </source>
</evidence>
<dbReference type="PANTHER" id="PTHR44591">
    <property type="entry name" value="STRESS RESPONSE REGULATOR PROTEIN 1"/>
    <property type="match status" value="1"/>
</dbReference>
<proteinExistence type="predicted"/>
<dbReference type="GO" id="GO:0000160">
    <property type="term" value="P:phosphorelay signal transduction system"/>
    <property type="evidence" value="ECO:0007669"/>
    <property type="project" value="UniProtKB-KW"/>
</dbReference>
<dbReference type="InterPro" id="IPR001789">
    <property type="entry name" value="Sig_transdc_resp-reg_receiver"/>
</dbReference>
<dbReference type="AlphaFoldDB" id="A0A975BD17"/>
<dbReference type="InterPro" id="IPR000644">
    <property type="entry name" value="CBS_dom"/>
</dbReference>
<feature type="domain" description="CBS" evidence="8">
    <location>
        <begin position="139"/>
        <end position="215"/>
    </location>
</feature>
<dbReference type="CDD" id="cd02205">
    <property type="entry name" value="CBS_pair_SF"/>
    <property type="match status" value="1"/>
</dbReference>
<dbReference type="Gene3D" id="3.40.50.2300">
    <property type="match status" value="1"/>
</dbReference>
<protein>
    <submittedName>
        <fullName evidence="9">Two component system response regulator, CBS domain-containing</fullName>
    </submittedName>
</protein>
<evidence type="ECO:0000259" key="7">
    <source>
        <dbReference type="PROSITE" id="PS50110"/>
    </source>
</evidence>
<dbReference type="EMBL" id="CP061799">
    <property type="protein sequence ID" value="QTA83030.1"/>
    <property type="molecule type" value="Genomic_DNA"/>
</dbReference>
<evidence type="ECO:0000256" key="5">
    <source>
        <dbReference type="PROSITE-ProRule" id="PRU00169"/>
    </source>
</evidence>
<keyword evidence="2" id="KW-0902">Two-component regulatory system</keyword>
<evidence type="ECO:0000313" key="9">
    <source>
        <dbReference type="EMBL" id="QTA83030.1"/>
    </source>
</evidence>
<dbReference type="SMART" id="SM00116">
    <property type="entry name" value="CBS"/>
    <property type="match status" value="2"/>
</dbReference>
<dbReference type="PROSITE" id="PS50110">
    <property type="entry name" value="RESPONSE_REGULATORY"/>
    <property type="match status" value="1"/>
</dbReference>
<dbReference type="PROSITE" id="PS51371">
    <property type="entry name" value="CBS"/>
    <property type="match status" value="2"/>
</dbReference>
<evidence type="ECO:0000256" key="2">
    <source>
        <dbReference type="ARBA" id="ARBA00023012"/>
    </source>
</evidence>
<dbReference type="KEGG" id="dli:dnl_54230"/>
<dbReference type="InterPro" id="IPR050595">
    <property type="entry name" value="Bact_response_regulator"/>
</dbReference>
<keyword evidence="3" id="KW-0805">Transcription regulation</keyword>
<dbReference type="Pfam" id="PF00571">
    <property type="entry name" value="CBS"/>
    <property type="match status" value="2"/>
</dbReference>
<dbReference type="Gene3D" id="3.10.580.10">
    <property type="entry name" value="CBS-domain"/>
    <property type="match status" value="1"/>
</dbReference>
<evidence type="ECO:0000259" key="8">
    <source>
        <dbReference type="PROSITE" id="PS51371"/>
    </source>
</evidence>
<accession>A0A975BD17</accession>
<evidence type="ECO:0000256" key="3">
    <source>
        <dbReference type="ARBA" id="ARBA00023015"/>
    </source>
</evidence>
<keyword evidence="4" id="KW-0804">Transcription</keyword>
<keyword evidence="1 5" id="KW-0597">Phosphoprotein</keyword>
<dbReference type="InterPro" id="IPR011006">
    <property type="entry name" value="CheY-like_superfamily"/>
</dbReference>
<feature type="modified residue" description="4-aspartylphosphate" evidence="5">
    <location>
        <position position="55"/>
    </location>
</feature>
<dbReference type="SUPFAM" id="SSF54631">
    <property type="entry name" value="CBS-domain pair"/>
    <property type="match status" value="1"/>
</dbReference>
<gene>
    <name evidence="9" type="ORF">dnl_54230</name>
</gene>
<organism evidence="9 10">
    <name type="scientific">Desulfonema limicola</name>
    <dbReference type="NCBI Taxonomy" id="45656"/>
    <lineage>
        <taxon>Bacteria</taxon>
        <taxon>Pseudomonadati</taxon>
        <taxon>Thermodesulfobacteriota</taxon>
        <taxon>Desulfobacteria</taxon>
        <taxon>Desulfobacterales</taxon>
        <taxon>Desulfococcaceae</taxon>
        <taxon>Desulfonema</taxon>
    </lineage>
</organism>